<protein>
    <submittedName>
        <fullName evidence="11">Unannotated protein</fullName>
    </submittedName>
</protein>
<keyword evidence="3" id="KW-0328">Glycosyltransferase</keyword>
<keyword evidence="5 9" id="KW-0812">Transmembrane</keyword>
<feature type="transmembrane region" description="Helical" evidence="9">
    <location>
        <begin position="360"/>
        <end position="379"/>
    </location>
</feature>
<evidence type="ECO:0000259" key="10">
    <source>
        <dbReference type="Pfam" id="PF13231"/>
    </source>
</evidence>
<accession>A0A6J7IAR6</accession>
<gene>
    <name evidence="11" type="ORF">UFOPK3564_02192</name>
</gene>
<dbReference type="InterPro" id="IPR038731">
    <property type="entry name" value="RgtA/B/C-like"/>
</dbReference>
<feature type="transmembrane region" description="Helical" evidence="9">
    <location>
        <begin position="158"/>
        <end position="176"/>
    </location>
</feature>
<dbReference type="EMBL" id="CAFBMK010000142">
    <property type="protein sequence ID" value="CAB4927682.1"/>
    <property type="molecule type" value="Genomic_DNA"/>
</dbReference>
<evidence type="ECO:0000256" key="2">
    <source>
        <dbReference type="ARBA" id="ARBA00022475"/>
    </source>
</evidence>
<keyword evidence="2" id="KW-1003">Cell membrane</keyword>
<evidence type="ECO:0000256" key="7">
    <source>
        <dbReference type="ARBA" id="ARBA00023136"/>
    </source>
</evidence>
<feature type="transmembrane region" description="Helical" evidence="9">
    <location>
        <begin position="182"/>
        <end position="201"/>
    </location>
</feature>
<dbReference type="GO" id="GO:0016763">
    <property type="term" value="F:pentosyltransferase activity"/>
    <property type="evidence" value="ECO:0007669"/>
    <property type="project" value="TreeGrafter"/>
</dbReference>
<feature type="domain" description="Glycosyltransferase RgtA/B/C/D-like" evidence="10">
    <location>
        <begin position="133"/>
        <end position="251"/>
    </location>
</feature>
<dbReference type="Pfam" id="PF13231">
    <property type="entry name" value="PMT_2"/>
    <property type="match status" value="1"/>
</dbReference>
<evidence type="ECO:0000256" key="3">
    <source>
        <dbReference type="ARBA" id="ARBA00022676"/>
    </source>
</evidence>
<dbReference type="GO" id="GO:0008610">
    <property type="term" value="P:lipid biosynthetic process"/>
    <property type="evidence" value="ECO:0007669"/>
    <property type="project" value="UniProtKB-ARBA"/>
</dbReference>
<dbReference type="InterPro" id="IPR050297">
    <property type="entry name" value="LipidA_mod_glycosyltrf_83"/>
</dbReference>
<evidence type="ECO:0000256" key="8">
    <source>
        <dbReference type="SAM" id="MobiDB-lite"/>
    </source>
</evidence>
<organism evidence="11">
    <name type="scientific">freshwater metagenome</name>
    <dbReference type="NCBI Taxonomy" id="449393"/>
    <lineage>
        <taxon>unclassified sequences</taxon>
        <taxon>metagenomes</taxon>
        <taxon>ecological metagenomes</taxon>
    </lineage>
</organism>
<feature type="transmembrane region" description="Helical" evidence="9">
    <location>
        <begin position="36"/>
        <end position="57"/>
    </location>
</feature>
<evidence type="ECO:0000313" key="11">
    <source>
        <dbReference type="EMBL" id="CAB4927682.1"/>
    </source>
</evidence>
<keyword evidence="6 9" id="KW-1133">Transmembrane helix</keyword>
<proteinExistence type="predicted"/>
<evidence type="ECO:0000256" key="4">
    <source>
        <dbReference type="ARBA" id="ARBA00022679"/>
    </source>
</evidence>
<dbReference type="GO" id="GO:0005886">
    <property type="term" value="C:plasma membrane"/>
    <property type="evidence" value="ECO:0007669"/>
    <property type="project" value="UniProtKB-SubCell"/>
</dbReference>
<reference evidence="11" key="1">
    <citation type="submission" date="2020-05" db="EMBL/GenBank/DDBJ databases">
        <authorList>
            <person name="Chiriac C."/>
            <person name="Salcher M."/>
            <person name="Ghai R."/>
            <person name="Kavagutti S V."/>
        </authorList>
    </citation>
    <scope>NUCLEOTIDE SEQUENCE</scope>
</reference>
<evidence type="ECO:0000256" key="6">
    <source>
        <dbReference type="ARBA" id="ARBA00022989"/>
    </source>
</evidence>
<name>A0A6J7IAR6_9ZZZZ</name>
<feature type="region of interest" description="Disordered" evidence="8">
    <location>
        <begin position="1"/>
        <end position="29"/>
    </location>
</feature>
<evidence type="ECO:0000256" key="9">
    <source>
        <dbReference type="SAM" id="Phobius"/>
    </source>
</evidence>
<dbReference type="PANTHER" id="PTHR33908:SF11">
    <property type="entry name" value="MEMBRANE PROTEIN"/>
    <property type="match status" value="1"/>
</dbReference>
<sequence>MADATQGTDDAPAPRSGARPATGRRSRTPRLARTGLPAWELALLGGLVLVALLLRLWNVGQNLPLVYNIDESARFVPDAAGFFSQRLGYRELVNPPGMMGLLGIVDQLWFRPQGMSPGEALARDPGQAYLLGRVVVALLSVAAVPVLYAAARRLVGRTAALVAAGLLAVAFLPVAYSRVALADGPTLLFVALGLLGAAWLLQDPPARRRGLVLAGVAVGLSAGFKYNAGIVVLAPVAALVLRTAETGWPHAIRRGLLMGVVGVLSFVVSNPYVLIDPHEVWRAIEYQANWSASGRYVGEPMTNGFAFYTWAAGWGVGWAPLVAAVLGSALLVLRRWRIAVVLLPLVAGYLLVMGPQDRFFARWLIPIVPVLAIAAGVAVAELAGLLRRRPVRIALATVLAVGLGAQSFAHSAHTAHVVGRDDTRTVARGWMEANIPPLSGVVVESMSPGSWMPTLDGRDDWFSLNRWSRYQTIPAVQRRDAREHPQLRIKAGFSSWVRILYPELLDEFERYGYCWVITGSYQAGRAGRTPELVPEAGRYYRELTRRADLAWQVSPFSPDAGPKGLPYGPTTAPVKYQIDRQATTYELAYERPGPMVSAYRLRGGRCAAPDPVVPNAPWG</sequence>
<evidence type="ECO:0000256" key="1">
    <source>
        <dbReference type="ARBA" id="ARBA00004651"/>
    </source>
</evidence>
<feature type="transmembrane region" description="Helical" evidence="9">
    <location>
        <begin position="130"/>
        <end position="151"/>
    </location>
</feature>
<feature type="transmembrane region" description="Helical" evidence="9">
    <location>
        <begin position="256"/>
        <end position="275"/>
    </location>
</feature>
<feature type="transmembrane region" description="Helical" evidence="9">
    <location>
        <begin position="305"/>
        <end position="331"/>
    </location>
</feature>
<keyword evidence="7 9" id="KW-0472">Membrane</keyword>
<dbReference type="AlphaFoldDB" id="A0A6J7IAR6"/>
<keyword evidence="4" id="KW-0808">Transferase</keyword>
<feature type="transmembrane region" description="Helical" evidence="9">
    <location>
        <begin position="338"/>
        <end position="354"/>
    </location>
</feature>
<dbReference type="PANTHER" id="PTHR33908">
    <property type="entry name" value="MANNOSYLTRANSFERASE YKCB-RELATED"/>
    <property type="match status" value="1"/>
</dbReference>
<evidence type="ECO:0000256" key="5">
    <source>
        <dbReference type="ARBA" id="ARBA00022692"/>
    </source>
</evidence>
<comment type="subcellular location">
    <subcellularLocation>
        <location evidence="1">Cell membrane</location>
        <topology evidence="1">Multi-pass membrane protein</topology>
    </subcellularLocation>
</comment>